<dbReference type="InterPro" id="IPR000873">
    <property type="entry name" value="AMP-dep_synth/lig_dom"/>
</dbReference>
<dbReference type="InterPro" id="IPR020845">
    <property type="entry name" value="AMP-binding_CS"/>
</dbReference>
<proteinExistence type="predicted"/>
<evidence type="ECO:0000313" key="4">
    <source>
        <dbReference type="EMBL" id="CAG9320239.1"/>
    </source>
</evidence>
<dbReference type="GO" id="GO:0005783">
    <property type="term" value="C:endoplasmic reticulum"/>
    <property type="evidence" value="ECO:0007669"/>
    <property type="project" value="TreeGrafter"/>
</dbReference>
<evidence type="ECO:0000256" key="1">
    <source>
        <dbReference type="ARBA" id="ARBA00022741"/>
    </source>
</evidence>
<dbReference type="Gene3D" id="3.40.50.12780">
    <property type="entry name" value="N-terminal domain of ligase-like"/>
    <property type="match status" value="1"/>
</dbReference>
<reference evidence="4" key="1">
    <citation type="submission" date="2021-09" db="EMBL/GenBank/DDBJ databases">
        <authorList>
            <consortium name="AG Swart"/>
            <person name="Singh M."/>
            <person name="Singh A."/>
            <person name="Seah K."/>
            <person name="Emmerich C."/>
        </authorList>
    </citation>
    <scope>NUCLEOTIDE SEQUENCE</scope>
    <source>
        <strain evidence="4">ATCC30299</strain>
    </source>
</reference>
<dbReference type="GO" id="GO:0004467">
    <property type="term" value="F:long-chain fatty acid-CoA ligase activity"/>
    <property type="evidence" value="ECO:0007669"/>
    <property type="project" value="TreeGrafter"/>
</dbReference>
<keyword evidence="5" id="KW-1185">Reference proteome</keyword>
<dbReference type="InterPro" id="IPR042099">
    <property type="entry name" value="ANL_N_sf"/>
</dbReference>
<keyword evidence="2" id="KW-0067">ATP-binding</keyword>
<dbReference type="GO" id="GO:0005524">
    <property type="term" value="F:ATP binding"/>
    <property type="evidence" value="ECO:0007669"/>
    <property type="project" value="UniProtKB-KW"/>
</dbReference>
<gene>
    <name evidence="4" type="ORF">BSTOLATCC_MIC25470</name>
</gene>
<dbReference type="GO" id="GO:0016020">
    <property type="term" value="C:membrane"/>
    <property type="evidence" value="ECO:0007669"/>
    <property type="project" value="TreeGrafter"/>
</dbReference>
<comment type="caution">
    <text evidence="4">The sequence shown here is derived from an EMBL/GenBank/DDBJ whole genome shotgun (WGS) entry which is preliminary data.</text>
</comment>
<evidence type="ECO:0000259" key="3">
    <source>
        <dbReference type="Pfam" id="PF00501"/>
    </source>
</evidence>
<feature type="domain" description="AMP-dependent synthetase/ligase" evidence="3">
    <location>
        <begin position="71"/>
        <end position="486"/>
    </location>
</feature>
<keyword evidence="1" id="KW-0547">Nucleotide-binding</keyword>
<dbReference type="EMBL" id="CAJZBQ010000024">
    <property type="protein sequence ID" value="CAG9320239.1"/>
    <property type="molecule type" value="Genomic_DNA"/>
</dbReference>
<sequence>MGTCGSLNESRKLEYAVAVGDEKEGESRAYRHPQYMENALADSNIQTLFDSVMNQYRLFPHNRFLGTLREDHYEWKTYQEAHELAKNFGSGLVNLNLSPKEKHGKYNLSFLGLYSKNREEWVIADYACILYNITTVPFYDTLGEDSMKFIISQTRMHTLLLTKEKIQKVLKLKHEGSAESLNNLIIMEQASDEDRANARAVGITLYDFQDIISHGIKNQAEYNPPSPDDIFTITYTSGTTGDSKGVITTHLNFISSMVNFHLSFTIHANDIHISYLPIAHIYERYLFHYIAYNGAAAGFYRGDPLKLRDDLAILKPSIFATVPRILNRFYDLINGYLSKPTGNKAIAIKRAIAVKLENLKNHSECSHKFYDFLIFKKIRMMLGNNIRLCALSSAPISPDILNFMKIALCCPIVECYGLTEAGPVTISNINDPESGHIGGPILGVEIKLVDIPEMGYTSHYVDEKTQQKFAAGEICFRGPNVTKGYFKLKEITREVIDEEGWFHTGDVGLIRNNGSLKVIDRKKNIFKLAQGEYVAPIKIENAYMKSRDVALVFVYGDSLQNYLIGIVIPEKAEVEAWAKDHDIKGNWEEICKNPAVVEMVLNDMNRIGKESKLNGFELVKKVYLYPNMVAPGTLFLTSTFKINRYQARKYFQEQIDSLYSSQ</sequence>
<evidence type="ECO:0000256" key="2">
    <source>
        <dbReference type="ARBA" id="ARBA00022840"/>
    </source>
</evidence>
<accession>A0AAU9J329</accession>
<name>A0AAU9J329_9CILI</name>
<protein>
    <recommendedName>
        <fullName evidence="3">AMP-dependent synthetase/ligase domain-containing protein</fullName>
    </recommendedName>
</protein>
<dbReference type="Pfam" id="PF00501">
    <property type="entry name" value="AMP-binding"/>
    <property type="match status" value="1"/>
</dbReference>
<dbReference type="Proteomes" id="UP001162131">
    <property type="component" value="Unassembled WGS sequence"/>
</dbReference>
<dbReference type="PANTHER" id="PTHR43272">
    <property type="entry name" value="LONG-CHAIN-FATTY-ACID--COA LIGASE"/>
    <property type="match status" value="1"/>
</dbReference>
<dbReference type="PROSITE" id="PS00455">
    <property type="entry name" value="AMP_BINDING"/>
    <property type="match status" value="1"/>
</dbReference>
<dbReference type="PANTHER" id="PTHR43272:SF33">
    <property type="entry name" value="AMP-BINDING DOMAIN-CONTAINING PROTEIN-RELATED"/>
    <property type="match status" value="1"/>
</dbReference>
<evidence type="ECO:0000313" key="5">
    <source>
        <dbReference type="Proteomes" id="UP001162131"/>
    </source>
</evidence>
<dbReference type="SUPFAM" id="SSF56801">
    <property type="entry name" value="Acetyl-CoA synthetase-like"/>
    <property type="match status" value="1"/>
</dbReference>
<organism evidence="4 5">
    <name type="scientific">Blepharisma stoltei</name>
    <dbReference type="NCBI Taxonomy" id="1481888"/>
    <lineage>
        <taxon>Eukaryota</taxon>
        <taxon>Sar</taxon>
        <taxon>Alveolata</taxon>
        <taxon>Ciliophora</taxon>
        <taxon>Postciliodesmatophora</taxon>
        <taxon>Heterotrichea</taxon>
        <taxon>Heterotrichida</taxon>
        <taxon>Blepharismidae</taxon>
        <taxon>Blepharisma</taxon>
    </lineage>
</organism>
<dbReference type="AlphaFoldDB" id="A0AAU9J329"/>